<proteinExistence type="predicted"/>
<keyword evidence="2" id="KW-1185">Reference proteome</keyword>
<sequence>MSAAEVTHALTAWEQRLRDLGARGVTYLRPGLPLDDIDALAAEHDLRLPEDARAVWAWHDGEDAAARSPALAPYREFPPLRTALELARTWAQDAIDWGLADDEDLADVIFRPQFVPVLGYEHPLVFDCRTQASTTAMWTPDAGLGQTPHLTMVERVRWWHWALDHGAWSITPQGLWAVDLSRYPGASGDLSVKDVLS</sequence>
<evidence type="ECO:0008006" key="3">
    <source>
        <dbReference type="Google" id="ProtNLM"/>
    </source>
</evidence>
<dbReference type="RefSeq" id="WP_207339995.1">
    <property type="nucleotide sequence ID" value="NZ_CP074405.1"/>
</dbReference>
<evidence type="ECO:0000313" key="1">
    <source>
        <dbReference type="EMBL" id="QVI62329.1"/>
    </source>
</evidence>
<name>A0ABX8D4H7_9CELL</name>
<evidence type="ECO:0000313" key="2">
    <source>
        <dbReference type="Proteomes" id="UP000677804"/>
    </source>
</evidence>
<dbReference type="Proteomes" id="UP000677804">
    <property type="component" value="Chromosome"/>
</dbReference>
<accession>A0ABX8D4H7</accession>
<protein>
    <recommendedName>
        <fullName evidence="3">Knr4/Smi1-like domain-containing protein</fullName>
    </recommendedName>
</protein>
<gene>
    <name evidence="1" type="ORF">KG103_18320</name>
</gene>
<dbReference type="EMBL" id="CP074405">
    <property type="protein sequence ID" value="QVI62329.1"/>
    <property type="molecule type" value="Genomic_DNA"/>
</dbReference>
<organism evidence="1 2">
    <name type="scientific">Cellulomonas wangleii</name>
    <dbReference type="NCBI Taxonomy" id="2816956"/>
    <lineage>
        <taxon>Bacteria</taxon>
        <taxon>Bacillati</taxon>
        <taxon>Actinomycetota</taxon>
        <taxon>Actinomycetes</taxon>
        <taxon>Micrococcales</taxon>
        <taxon>Cellulomonadaceae</taxon>
        <taxon>Cellulomonas</taxon>
    </lineage>
</organism>
<reference evidence="1 2" key="1">
    <citation type="submission" date="2021-05" db="EMBL/GenBank/DDBJ databases">
        <title>Novel species in genus Cellulomonas.</title>
        <authorList>
            <person name="Zhang G."/>
        </authorList>
    </citation>
    <scope>NUCLEOTIDE SEQUENCE [LARGE SCALE GENOMIC DNA]</scope>
    <source>
        <strain evidence="2">zg-ZUI222</strain>
    </source>
</reference>